<dbReference type="RefSeq" id="WP_130058252.1">
    <property type="nucleotide sequence ID" value="NZ_RCXT01000003.1"/>
</dbReference>
<evidence type="ECO:0000259" key="1">
    <source>
        <dbReference type="Pfam" id="PF22693"/>
    </source>
</evidence>
<evidence type="ECO:0000313" key="3">
    <source>
        <dbReference type="Proteomes" id="UP000422221"/>
    </source>
</evidence>
<dbReference type="InterPro" id="IPR054586">
    <property type="entry name" value="MACPF_1_fungal"/>
</dbReference>
<protein>
    <recommendedName>
        <fullName evidence="1">MACPF-like domain-containing protein</fullName>
    </recommendedName>
</protein>
<reference evidence="2 3" key="1">
    <citation type="journal article" date="2019" name="Nat. Med.">
        <title>A library of human gut bacterial isolates paired with longitudinal multiomics data enables mechanistic microbiome research.</title>
        <authorList>
            <person name="Poyet M."/>
            <person name="Groussin M."/>
            <person name="Gibbons S.M."/>
            <person name="Avila-Pacheco J."/>
            <person name="Jiang X."/>
            <person name="Kearney S.M."/>
            <person name="Perrotta A.R."/>
            <person name="Berdy B."/>
            <person name="Zhao S."/>
            <person name="Lieberman T.D."/>
            <person name="Swanson P.K."/>
            <person name="Smith M."/>
            <person name="Roesemann S."/>
            <person name="Alexander J.E."/>
            <person name="Rich S.A."/>
            <person name="Livny J."/>
            <person name="Vlamakis H."/>
            <person name="Clish C."/>
            <person name="Bullock K."/>
            <person name="Deik A."/>
            <person name="Scott J."/>
            <person name="Pierce K.A."/>
            <person name="Xavier R.J."/>
            <person name="Alm E.J."/>
        </authorList>
    </citation>
    <scope>NUCLEOTIDE SEQUENCE [LARGE SCALE GENOMIC DNA]</scope>
    <source>
        <strain evidence="2 3">BIOML-A10</strain>
    </source>
</reference>
<dbReference type="AlphaFoldDB" id="A0A7J4XIB7"/>
<accession>A0A7J4XIB7</accession>
<feature type="domain" description="MACPF-like" evidence="1">
    <location>
        <begin position="28"/>
        <end position="289"/>
    </location>
</feature>
<evidence type="ECO:0000313" key="2">
    <source>
        <dbReference type="EMBL" id="KAA3764556.1"/>
    </source>
</evidence>
<dbReference type="EMBL" id="VWMK01000011">
    <property type="protein sequence ID" value="KAA3764556.1"/>
    <property type="molecule type" value="Genomic_DNA"/>
</dbReference>
<comment type="caution">
    <text evidence="2">The sequence shown here is derived from an EMBL/GenBank/DDBJ whole genome shotgun (WGS) entry which is preliminary data.</text>
</comment>
<dbReference type="Pfam" id="PF22693">
    <property type="entry name" value="MACPF_1"/>
    <property type="match status" value="1"/>
</dbReference>
<gene>
    <name evidence="2" type="ORF">F3F73_11895</name>
</gene>
<name>A0A7J4XIB7_9BACE</name>
<organism evidence="2 3">
    <name type="scientific">Bacteroides salyersiae</name>
    <dbReference type="NCBI Taxonomy" id="291644"/>
    <lineage>
        <taxon>Bacteria</taxon>
        <taxon>Pseudomonadati</taxon>
        <taxon>Bacteroidota</taxon>
        <taxon>Bacteroidia</taxon>
        <taxon>Bacteroidales</taxon>
        <taxon>Bacteroidaceae</taxon>
        <taxon>Bacteroides</taxon>
    </lineage>
</organism>
<dbReference type="Proteomes" id="UP000422221">
    <property type="component" value="Unassembled WGS sequence"/>
</dbReference>
<proteinExistence type="predicted"/>
<sequence>MGNDFDKVDNYLELTDQEKLSLFEKMYVLRGFSFTPEAGFKRSFDDLYHWADGYLPAHLRPIQNTMQRNYHTVSKMEHELNKMNVNSASLSFTSRFFSADAKYEQETDKKTSTSVTKEYLLALHMIRKCSFRINFECLQVNEEFVRAIASAVNTKENISTRALALLMVLNEWGYYVPQEFSLGGILFSETEIEVKDSSTAEKDRKDFSASFKTSFMGIGGGGGYSGSWGTEKNDSTSNKFENTTIYQIGGAEGITNDFSYWATSLYDARLWNIVECEKLYPTLMLLKHVADKSYGNDLLGNCMRIITSCLSVPAVYKLQPYINLGSYVAKMEEMLNPFWD</sequence>